<reference evidence="1" key="1">
    <citation type="submission" date="2016-12" db="EMBL/GenBank/DDBJ databases">
        <title>The genomes of Aspergillus section Nigri reveals drivers in fungal speciation.</title>
        <authorList>
            <consortium name="DOE Joint Genome Institute"/>
            <person name="Vesth T.C."/>
            <person name="Nybo J."/>
            <person name="Theobald S."/>
            <person name="Brandl J."/>
            <person name="Frisvad J.C."/>
            <person name="Nielsen K.F."/>
            <person name="Lyhne E.K."/>
            <person name="Kogle M.E."/>
            <person name="Kuo A."/>
            <person name="Riley R."/>
            <person name="Clum A."/>
            <person name="Nolan M."/>
            <person name="Lipzen A."/>
            <person name="Salamov A."/>
            <person name="Henrissat B."/>
            <person name="Wiebenga A."/>
            <person name="De vries R.P."/>
            <person name="Grigoriev I.V."/>
            <person name="Mortensen U.H."/>
            <person name="Andersen M.R."/>
            <person name="Baker S.E."/>
        </authorList>
    </citation>
    <scope>NUCLEOTIDE SEQUENCE</scope>
    <source>
        <strain evidence="1">IBT 28561</strain>
    </source>
</reference>
<dbReference type="PANTHER" id="PTHR38115">
    <property type="entry name" value="LIPOCALIN-LIKE DOMAIN-CONTAINING PROTEIN"/>
    <property type="match status" value="1"/>
</dbReference>
<protein>
    <submittedName>
        <fullName evidence="1">Uncharacterized protein</fullName>
    </submittedName>
</protein>
<proteinExistence type="predicted"/>
<dbReference type="OrthoDB" id="425354at2759"/>
<evidence type="ECO:0000313" key="1">
    <source>
        <dbReference type="EMBL" id="PKY05062.1"/>
    </source>
</evidence>
<dbReference type="VEuPathDB" id="FungiDB:P168DRAFT_235232"/>
<keyword evidence="2" id="KW-1185">Reference proteome</keyword>
<name>A0A2I1D5A9_ASPC2</name>
<comment type="caution">
    <text evidence="1">The sequence shown here is derived from an EMBL/GenBank/DDBJ whole genome shotgun (WGS) entry which is preliminary data.</text>
</comment>
<dbReference type="RefSeq" id="XP_024693656.1">
    <property type="nucleotide sequence ID" value="XM_024833449.1"/>
</dbReference>
<dbReference type="EMBL" id="MSFM01000005">
    <property type="protein sequence ID" value="PKY05062.1"/>
    <property type="molecule type" value="Genomic_DNA"/>
</dbReference>
<sequence length="219" mass="24434">DKSLSDDMDPFVKLQSLNWILRQALKHITITFTITESATTTTPATEDIQPSSLQVDIVHTATGGITGTTEKRTLDWKPHVHHDYVYKTLTVRSRLVRGEVDSDGRVRPVVQLHGAYRDERRVYEFLRGKVSADGKEGEGFLIEEPGCVLLEDGPALGCWVHTVSCSEASGWMVEQIWGFEMIDGKRYHTRRGVVADQHGNFALARAVCRWQGPVGATGE</sequence>
<dbReference type="InterPro" id="IPR053037">
    <property type="entry name" value="Pericyclase_pydY-like"/>
</dbReference>
<accession>A0A2I1D5A9</accession>
<feature type="non-terminal residue" evidence="1">
    <location>
        <position position="1"/>
    </location>
</feature>
<gene>
    <name evidence="1" type="ORF">P168DRAFT_235232</name>
</gene>
<evidence type="ECO:0000313" key="2">
    <source>
        <dbReference type="Proteomes" id="UP000234254"/>
    </source>
</evidence>
<dbReference type="Proteomes" id="UP000234254">
    <property type="component" value="Unassembled WGS sequence"/>
</dbReference>
<dbReference type="AlphaFoldDB" id="A0A2I1D5A9"/>
<dbReference type="GeneID" id="36540973"/>
<organism evidence="1 2">
    <name type="scientific">Aspergillus campestris (strain IBT 28561)</name>
    <dbReference type="NCBI Taxonomy" id="1392248"/>
    <lineage>
        <taxon>Eukaryota</taxon>
        <taxon>Fungi</taxon>
        <taxon>Dikarya</taxon>
        <taxon>Ascomycota</taxon>
        <taxon>Pezizomycotina</taxon>
        <taxon>Eurotiomycetes</taxon>
        <taxon>Eurotiomycetidae</taxon>
        <taxon>Eurotiales</taxon>
        <taxon>Aspergillaceae</taxon>
        <taxon>Aspergillus</taxon>
        <taxon>Aspergillus subgen. Circumdati</taxon>
    </lineage>
</organism>
<dbReference type="PANTHER" id="PTHR38115:SF1">
    <property type="entry name" value="LIPOCALIN-LIKE DOMAIN-CONTAINING PROTEIN"/>
    <property type="match status" value="1"/>
</dbReference>